<evidence type="ECO:0000313" key="3">
    <source>
        <dbReference type="Proteomes" id="UP000053097"/>
    </source>
</evidence>
<reference evidence="2 3" key="1">
    <citation type="journal article" date="2014" name="Curr. Biol.">
        <title>The genome of the clonal raider ant Cerapachys biroi.</title>
        <authorList>
            <person name="Oxley P.R."/>
            <person name="Ji L."/>
            <person name="Fetter-Pruneda I."/>
            <person name="McKenzie S.K."/>
            <person name="Li C."/>
            <person name="Hu H."/>
            <person name="Zhang G."/>
            <person name="Kronauer D.J."/>
        </authorList>
    </citation>
    <scope>NUCLEOTIDE SEQUENCE [LARGE SCALE GENOMIC DNA]</scope>
</reference>
<dbReference type="EMBL" id="KK107063">
    <property type="protein sequence ID" value="EZA61034.1"/>
    <property type="molecule type" value="Genomic_DNA"/>
</dbReference>
<proteinExistence type="predicted"/>
<dbReference type="Proteomes" id="UP000053097">
    <property type="component" value="Unassembled WGS sequence"/>
</dbReference>
<evidence type="ECO:0000256" key="1">
    <source>
        <dbReference type="SAM" id="MobiDB-lite"/>
    </source>
</evidence>
<feature type="compositionally biased region" description="Basic residues" evidence="1">
    <location>
        <begin position="1"/>
        <end position="12"/>
    </location>
</feature>
<accession>A0A026X0W5</accession>
<sequence length="76" mass="8434">MANGKRKSHGWRTRAGASAGYEKTGTTVGRFGGRARYKLPLKFKSQSSKVPRSRRIPENRDSLTHMGGYALLRIGI</sequence>
<evidence type="ECO:0000313" key="2">
    <source>
        <dbReference type="EMBL" id="EZA61034.1"/>
    </source>
</evidence>
<gene>
    <name evidence="2" type="ORF">X777_08246</name>
</gene>
<protein>
    <submittedName>
        <fullName evidence="2">Uncharacterized protein</fullName>
    </submittedName>
</protein>
<keyword evidence="3" id="KW-1185">Reference proteome</keyword>
<feature type="region of interest" description="Disordered" evidence="1">
    <location>
        <begin position="1"/>
        <end position="25"/>
    </location>
</feature>
<dbReference type="AlphaFoldDB" id="A0A026X0W5"/>
<name>A0A026X0W5_OOCBI</name>
<organism evidence="2 3">
    <name type="scientific">Ooceraea biroi</name>
    <name type="common">Clonal raider ant</name>
    <name type="synonym">Cerapachys biroi</name>
    <dbReference type="NCBI Taxonomy" id="2015173"/>
    <lineage>
        <taxon>Eukaryota</taxon>
        <taxon>Metazoa</taxon>
        <taxon>Ecdysozoa</taxon>
        <taxon>Arthropoda</taxon>
        <taxon>Hexapoda</taxon>
        <taxon>Insecta</taxon>
        <taxon>Pterygota</taxon>
        <taxon>Neoptera</taxon>
        <taxon>Endopterygota</taxon>
        <taxon>Hymenoptera</taxon>
        <taxon>Apocrita</taxon>
        <taxon>Aculeata</taxon>
        <taxon>Formicoidea</taxon>
        <taxon>Formicidae</taxon>
        <taxon>Dorylinae</taxon>
        <taxon>Ooceraea</taxon>
    </lineage>
</organism>